<dbReference type="OrthoDB" id="252678at2"/>
<evidence type="ECO:0000256" key="1">
    <source>
        <dbReference type="ARBA" id="ARBA00023015"/>
    </source>
</evidence>
<evidence type="ECO:0000259" key="5">
    <source>
        <dbReference type="PROSITE" id="PS50943"/>
    </source>
</evidence>
<evidence type="ECO:0000256" key="2">
    <source>
        <dbReference type="ARBA" id="ARBA00023125"/>
    </source>
</evidence>
<dbReference type="SUPFAM" id="SSF47413">
    <property type="entry name" value="lambda repressor-like DNA-binding domains"/>
    <property type="match status" value="1"/>
</dbReference>
<dbReference type="SUPFAM" id="SSF53822">
    <property type="entry name" value="Periplasmic binding protein-like I"/>
    <property type="match status" value="1"/>
</dbReference>
<dbReference type="InterPro" id="IPR010982">
    <property type="entry name" value="Lambda_DNA-bd_dom_sf"/>
</dbReference>
<dbReference type="InterPro" id="IPR046335">
    <property type="entry name" value="LacI/GalR-like_sensor"/>
</dbReference>
<dbReference type="Pfam" id="PF13377">
    <property type="entry name" value="Peripla_BP_3"/>
    <property type="match status" value="1"/>
</dbReference>
<dbReference type="PROSITE" id="PS50932">
    <property type="entry name" value="HTH_LACI_2"/>
    <property type="match status" value="1"/>
</dbReference>
<keyword evidence="7" id="KW-1185">Reference proteome</keyword>
<dbReference type="EMBL" id="JROO01000032">
    <property type="protein sequence ID" value="KIH97708.1"/>
    <property type="molecule type" value="Genomic_DNA"/>
</dbReference>
<evidence type="ECO:0000259" key="4">
    <source>
        <dbReference type="PROSITE" id="PS50932"/>
    </source>
</evidence>
<keyword evidence="2" id="KW-0238">DNA-binding</keyword>
<organism evidence="6 7">
    <name type="scientific">Streptomonospora alba</name>
    <dbReference type="NCBI Taxonomy" id="183763"/>
    <lineage>
        <taxon>Bacteria</taxon>
        <taxon>Bacillati</taxon>
        <taxon>Actinomycetota</taxon>
        <taxon>Actinomycetes</taxon>
        <taxon>Streptosporangiales</taxon>
        <taxon>Nocardiopsidaceae</taxon>
        <taxon>Streptomonospora</taxon>
    </lineage>
</organism>
<dbReference type="CDD" id="cd06267">
    <property type="entry name" value="PBP1_LacI_sugar_binding-like"/>
    <property type="match status" value="1"/>
</dbReference>
<dbReference type="Gene3D" id="1.10.260.40">
    <property type="entry name" value="lambda repressor-like DNA-binding domains"/>
    <property type="match status" value="1"/>
</dbReference>
<dbReference type="GO" id="GO:0000976">
    <property type="term" value="F:transcription cis-regulatory region binding"/>
    <property type="evidence" value="ECO:0007669"/>
    <property type="project" value="TreeGrafter"/>
</dbReference>
<keyword evidence="1" id="KW-0805">Transcription regulation</keyword>
<accession>A0A0C2G339</accession>
<dbReference type="Pfam" id="PF00356">
    <property type="entry name" value="LacI"/>
    <property type="match status" value="1"/>
</dbReference>
<dbReference type="PANTHER" id="PTHR30146:SF153">
    <property type="entry name" value="LACTOSE OPERON REPRESSOR"/>
    <property type="match status" value="1"/>
</dbReference>
<keyword evidence="3" id="KW-0804">Transcription</keyword>
<dbReference type="RefSeq" id="WP_040274833.1">
    <property type="nucleotide sequence ID" value="NZ_JROO01000032.1"/>
</dbReference>
<gene>
    <name evidence="6" type="ORF">LP52_16715</name>
</gene>
<comment type="caution">
    <text evidence="6">The sequence shown here is derived from an EMBL/GenBank/DDBJ whole genome shotgun (WGS) entry which is preliminary data.</text>
</comment>
<protein>
    <submittedName>
        <fullName evidence="6">LacI family transcriptional regulator</fullName>
    </submittedName>
</protein>
<name>A0A0C2G339_9ACTN</name>
<feature type="domain" description="HTH lacI-type" evidence="4">
    <location>
        <begin position="1"/>
        <end position="55"/>
    </location>
</feature>
<dbReference type="PROSITE" id="PS50943">
    <property type="entry name" value="HTH_CROC1"/>
    <property type="match status" value="1"/>
</dbReference>
<dbReference type="Proteomes" id="UP000031675">
    <property type="component" value="Unassembled WGS sequence"/>
</dbReference>
<dbReference type="STRING" id="183763.LP52_16715"/>
<dbReference type="InterPro" id="IPR000843">
    <property type="entry name" value="HTH_LacI"/>
</dbReference>
<evidence type="ECO:0000256" key="3">
    <source>
        <dbReference type="ARBA" id="ARBA00023163"/>
    </source>
</evidence>
<reference evidence="7" key="1">
    <citation type="journal article" date="2015" name="Chem. Biol.">
        <title>Structure, bioactivity, and resistance mechanism of streptomonomicin, an unusual lasso Peptide from an understudied halophilic actinomycete.</title>
        <authorList>
            <person name="Metelev M."/>
            <person name="Tietz J.I."/>
            <person name="Melby J.O."/>
            <person name="Blair P.M."/>
            <person name="Zhu L."/>
            <person name="Livnat I."/>
            <person name="Severinov K."/>
            <person name="Mitchell D.A."/>
        </authorList>
    </citation>
    <scope>NUCLEOTIDE SEQUENCE [LARGE SCALE GENOMIC DNA]</scope>
    <source>
        <strain evidence="7">YIM 90003</strain>
    </source>
</reference>
<dbReference type="InterPro" id="IPR028082">
    <property type="entry name" value="Peripla_BP_I"/>
</dbReference>
<dbReference type="PANTHER" id="PTHR30146">
    <property type="entry name" value="LACI-RELATED TRANSCRIPTIONAL REPRESSOR"/>
    <property type="match status" value="1"/>
</dbReference>
<dbReference type="Gene3D" id="3.40.50.2300">
    <property type="match status" value="2"/>
</dbReference>
<proteinExistence type="predicted"/>
<evidence type="ECO:0000313" key="6">
    <source>
        <dbReference type="EMBL" id="KIH97708.1"/>
    </source>
</evidence>
<dbReference type="CDD" id="cd01392">
    <property type="entry name" value="HTH_LacI"/>
    <property type="match status" value="1"/>
</dbReference>
<dbReference type="InterPro" id="IPR001387">
    <property type="entry name" value="Cro/C1-type_HTH"/>
</dbReference>
<feature type="domain" description="HTH cro/C1-type" evidence="5">
    <location>
        <begin position="4"/>
        <end position="45"/>
    </location>
</feature>
<evidence type="ECO:0000313" key="7">
    <source>
        <dbReference type="Proteomes" id="UP000031675"/>
    </source>
</evidence>
<sequence length="336" mass="35003">MRISDVARHAGVSPSTVSYVLSGKRSISPATRERVLESIEVLGYQPHAGARALASNRSNVIALVVPLRPGIHVPVAMQFAVSVVTSARDREHDVLLLTQAEGEGGLRRVAGTSMVDGIIVMDVEVDDARIPTLRSLSHPSVLIGVPAETEGLTCIDLDFDAAGRACVAHLADLGHREIALIGQPPSVYERRTGFAERTVAGFEAEAGERGVEATVVPCDAAPAAVTAAATDLLRERPGVTGLVVHNEPAVTPLLEAVRGLGREVPADLSVVAIAPDDLATEASPPLTSVSLPAEEVGGRAVSLLMDKLDDLGPPEVTLLPPRLVPRASAAARPALP</sequence>
<dbReference type="AlphaFoldDB" id="A0A0C2G339"/>
<dbReference type="PROSITE" id="PS00356">
    <property type="entry name" value="HTH_LACI_1"/>
    <property type="match status" value="1"/>
</dbReference>
<dbReference type="SMART" id="SM00354">
    <property type="entry name" value="HTH_LACI"/>
    <property type="match status" value="1"/>
</dbReference>
<dbReference type="GO" id="GO:0003700">
    <property type="term" value="F:DNA-binding transcription factor activity"/>
    <property type="evidence" value="ECO:0007669"/>
    <property type="project" value="TreeGrafter"/>
</dbReference>